<evidence type="ECO:0000259" key="2">
    <source>
        <dbReference type="PROSITE" id="PS50118"/>
    </source>
</evidence>
<dbReference type="PROSITE" id="PS50118">
    <property type="entry name" value="HMG_BOX_2"/>
    <property type="match status" value="1"/>
</dbReference>
<proteinExistence type="predicted"/>
<dbReference type="Gene3D" id="1.10.30.10">
    <property type="entry name" value="High mobility group box domain"/>
    <property type="match status" value="1"/>
</dbReference>
<name>A0A5A8E5B7_CAFRO</name>
<dbReference type="Proteomes" id="UP000322899">
    <property type="component" value="Unassembled WGS sequence"/>
</dbReference>
<feature type="domain" description="HMG box" evidence="2">
    <location>
        <begin position="172"/>
        <end position="242"/>
    </location>
</feature>
<dbReference type="GO" id="GO:0003677">
    <property type="term" value="F:DNA binding"/>
    <property type="evidence" value="ECO:0007669"/>
    <property type="project" value="UniProtKB-UniRule"/>
</dbReference>
<reference evidence="3 4" key="1">
    <citation type="submission" date="2019-07" db="EMBL/GenBank/DDBJ databases">
        <title>Genomes of Cafeteria roenbergensis.</title>
        <authorList>
            <person name="Fischer M.G."/>
            <person name="Hackl T."/>
            <person name="Roman M."/>
        </authorList>
    </citation>
    <scope>NUCLEOTIDE SEQUENCE [LARGE SCALE GENOMIC DNA]</scope>
    <source>
        <strain evidence="3 4">E4-10P</strain>
    </source>
</reference>
<dbReference type="EMBL" id="VLTO01000055">
    <property type="protein sequence ID" value="KAA0171270.1"/>
    <property type="molecule type" value="Genomic_DNA"/>
</dbReference>
<keyword evidence="1" id="KW-0238">DNA-binding</keyword>
<dbReference type="SUPFAM" id="SSF47095">
    <property type="entry name" value="HMG-box"/>
    <property type="match status" value="1"/>
</dbReference>
<organism evidence="3 4">
    <name type="scientific">Cafeteria roenbergensis</name>
    <name type="common">Marine flagellate</name>
    <dbReference type="NCBI Taxonomy" id="33653"/>
    <lineage>
        <taxon>Eukaryota</taxon>
        <taxon>Sar</taxon>
        <taxon>Stramenopiles</taxon>
        <taxon>Bigyra</taxon>
        <taxon>Opalozoa</taxon>
        <taxon>Bicosoecida</taxon>
        <taxon>Cafeteriaceae</taxon>
        <taxon>Cafeteria</taxon>
    </lineage>
</organism>
<accession>A0A5A8E5B7</accession>
<evidence type="ECO:0000313" key="3">
    <source>
        <dbReference type="EMBL" id="KAA0171270.1"/>
    </source>
</evidence>
<feature type="DNA-binding region" description="HMG box" evidence="1">
    <location>
        <begin position="172"/>
        <end position="242"/>
    </location>
</feature>
<evidence type="ECO:0000256" key="1">
    <source>
        <dbReference type="PROSITE-ProRule" id="PRU00267"/>
    </source>
</evidence>
<sequence length="274" mass="29536">MPPAHAAAMTSIIADAMDERLHSDILAGASIDWPGVARALSLSTGVAYSPPECQRVWRAIAYGVDTGAKDSLDPDSDEEADAPLERFLLTHAGVPAVGSGEVADARTRLVEARAVAEGIIEELCREAAARESWIAATPWLAADWAREHAGSASDAPVSAPSSLSAVMVGPSPRLPLGAFALFCAHYGQQVDQLPPATRLDPEAVRTEMKKGWERAKAEVKRQFTKRAAEDARRFVQETREFEARVQQLWCITRVQTARLAAVPGRWPPLNGAQP</sequence>
<keyword evidence="1" id="KW-0539">Nucleus</keyword>
<protein>
    <recommendedName>
        <fullName evidence="2">HMG box domain-containing protein</fullName>
    </recommendedName>
</protein>
<dbReference type="AlphaFoldDB" id="A0A5A8E5B7"/>
<dbReference type="InterPro" id="IPR009071">
    <property type="entry name" value="HMG_box_dom"/>
</dbReference>
<dbReference type="InterPro" id="IPR036910">
    <property type="entry name" value="HMG_box_dom_sf"/>
</dbReference>
<dbReference type="GO" id="GO:0005634">
    <property type="term" value="C:nucleus"/>
    <property type="evidence" value="ECO:0007669"/>
    <property type="project" value="UniProtKB-UniRule"/>
</dbReference>
<evidence type="ECO:0000313" key="4">
    <source>
        <dbReference type="Proteomes" id="UP000322899"/>
    </source>
</evidence>
<comment type="caution">
    <text evidence="3">The sequence shown here is derived from an EMBL/GenBank/DDBJ whole genome shotgun (WGS) entry which is preliminary data.</text>
</comment>
<gene>
    <name evidence="3" type="ORF">FNF27_06389</name>
</gene>